<dbReference type="EMBL" id="CAMXCT020000890">
    <property type="protein sequence ID" value="CAL1137840.1"/>
    <property type="molecule type" value="Genomic_DNA"/>
</dbReference>
<proteinExistence type="predicted"/>
<evidence type="ECO:0000313" key="2">
    <source>
        <dbReference type="EMBL" id="CAI3984465.1"/>
    </source>
</evidence>
<feature type="region of interest" description="Disordered" evidence="1">
    <location>
        <begin position="1"/>
        <end position="35"/>
    </location>
</feature>
<comment type="caution">
    <text evidence="2">The sequence shown here is derived from an EMBL/GenBank/DDBJ whole genome shotgun (WGS) entry which is preliminary data.</text>
</comment>
<feature type="region of interest" description="Disordered" evidence="1">
    <location>
        <begin position="549"/>
        <end position="573"/>
    </location>
</feature>
<reference evidence="2" key="1">
    <citation type="submission" date="2022-10" db="EMBL/GenBank/DDBJ databases">
        <authorList>
            <person name="Chen Y."/>
            <person name="Dougan E. K."/>
            <person name="Chan C."/>
            <person name="Rhodes N."/>
            <person name="Thang M."/>
        </authorList>
    </citation>
    <scope>NUCLEOTIDE SEQUENCE</scope>
</reference>
<protein>
    <submittedName>
        <fullName evidence="2">Uncharacterized protein</fullName>
    </submittedName>
</protein>
<dbReference type="AlphaFoldDB" id="A0A9P1C3L1"/>
<dbReference type="EMBL" id="CAMXCT030000890">
    <property type="protein sequence ID" value="CAL4771777.1"/>
    <property type="molecule type" value="Genomic_DNA"/>
</dbReference>
<evidence type="ECO:0000256" key="1">
    <source>
        <dbReference type="SAM" id="MobiDB-lite"/>
    </source>
</evidence>
<dbReference type="Proteomes" id="UP001152797">
    <property type="component" value="Unassembled WGS sequence"/>
</dbReference>
<dbReference type="OrthoDB" id="419791at2759"/>
<evidence type="ECO:0000313" key="4">
    <source>
        <dbReference type="Proteomes" id="UP001152797"/>
    </source>
</evidence>
<evidence type="ECO:0000313" key="3">
    <source>
        <dbReference type="EMBL" id="CAL4771777.1"/>
    </source>
</evidence>
<reference evidence="3 4" key="2">
    <citation type="submission" date="2024-05" db="EMBL/GenBank/DDBJ databases">
        <authorList>
            <person name="Chen Y."/>
            <person name="Shah S."/>
            <person name="Dougan E. K."/>
            <person name="Thang M."/>
            <person name="Chan C."/>
        </authorList>
    </citation>
    <scope>NUCLEOTIDE SEQUENCE [LARGE SCALE GENOMIC DNA]</scope>
</reference>
<dbReference type="EMBL" id="CAMXCT010000890">
    <property type="protein sequence ID" value="CAI3984465.1"/>
    <property type="molecule type" value="Genomic_DNA"/>
</dbReference>
<name>A0A9P1C3L1_9DINO</name>
<gene>
    <name evidence="2" type="ORF">C1SCF055_LOCUS11996</name>
</gene>
<keyword evidence="4" id="KW-1185">Reference proteome</keyword>
<accession>A0A9P1C3L1</accession>
<organism evidence="2">
    <name type="scientific">Cladocopium goreaui</name>
    <dbReference type="NCBI Taxonomy" id="2562237"/>
    <lineage>
        <taxon>Eukaryota</taxon>
        <taxon>Sar</taxon>
        <taxon>Alveolata</taxon>
        <taxon>Dinophyceae</taxon>
        <taxon>Suessiales</taxon>
        <taxon>Symbiodiniaceae</taxon>
        <taxon>Cladocopium</taxon>
    </lineage>
</organism>
<sequence>MEVLQRSPSPFWRPRHFPAGGRSAGDCQGGSAAGPHSLTAKVARTARCGVILAALRRSRSRRAASFRASSFQDVLSPLLPERIGVFNKEVPVLSKKNLKKHVHDLRNQLEPLHGGTCCKSVSGVCDLLREAAVKGLPWQQLEPWLQILLYRITTKDSTEFRTILLLCRDLLDIAGETYPGEALSSILIAALVQRGKLEVAEQMLNNAVAHDRVKMRSFQPILEAFTDIGDTTRLRALFNRVLHPLVLQDAVRLNGSAIKTLLLGFCGRPDWQEEVLVLLSKAELELPYEWLQRIQESIEDSPEDYGLRADFTLAPELSIEGWHCRPTLRHLIAARQRAGQLLSKRTLERLDEAMHGDLFPSVLENCGIFDGVLSTQIDGPNIGYRGAVQRRSVFEGPRNGWFPEMEKASMMLRLLRPAAQGYLWFTHSIPCNWQEGEDGNTRAVALGSLDWNAVSLGEKTIDLEVYVLLKSEDGSEAPTIHYLKQKGSGRSFAGRFVPQEDARFLTEGGNVVELDSVIFEFDNSYSWWTEKEVELITIRTACSANLPPPLPEKAPHSLPPRATTPHGAATQKAQEIPDLRKAMDAGNDEKRCAFRFIQHLEGLLEAAEAKCPKEGLQLAGAEALWSELLQLCQSCQEALKLQKGKEQDISRKTVQIPAAEAEATRTSEEKVVEAEA</sequence>